<dbReference type="Proteomes" id="UP000499080">
    <property type="component" value="Unassembled WGS sequence"/>
</dbReference>
<feature type="region of interest" description="Disordered" evidence="1">
    <location>
        <begin position="89"/>
        <end position="110"/>
    </location>
</feature>
<evidence type="ECO:0000256" key="1">
    <source>
        <dbReference type="SAM" id="MobiDB-lite"/>
    </source>
</evidence>
<proteinExistence type="predicted"/>
<feature type="compositionally biased region" description="Polar residues" evidence="1">
    <location>
        <begin position="101"/>
        <end position="110"/>
    </location>
</feature>
<evidence type="ECO:0000313" key="3">
    <source>
        <dbReference type="Proteomes" id="UP000499080"/>
    </source>
</evidence>
<keyword evidence="3" id="KW-1185">Reference proteome</keyword>
<dbReference type="EMBL" id="BGPR01000730">
    <property type="protein sequence ID" value="GBM33320.1"/>
    <property type="molecule type" value="Genomic_DNA"/>
</dbReference>
<evidence type="ECO:0000313" key="2">
    <source>
        <dbReference type="EMBL" id="GBM33320.1"/>
    </source>
</evidence>
<name>A0A4Y2EVQ9_ARAVE</name>
<dbReference type="AlphaFoldDB" id="A0A4Y2EVQ9"/>
<accession>A0A4Y2EVQ9</accession>
<comment type="caution">
    <text evidence="2">The sequence shown here is derived from an EMBL/GenBank/DDBJ whole genome shotgun (WGS) entry which is preliminary data.</text>
</comment>
<protein>
    <submittedName>
        <fullName evidence="2">Uncharacterized protein</fullName>
    </submittedName>
</protein>
<organism evidence="2 3">
    <name type="scientific">Araneus ventricosus</name>
    <name type="common">Orbweaver spider</name>
    <name type="synonym">Epeira ventricosa</name>
    <dbReference type="NCBI Taxonomy" id="182803"/>
    <lineage>
        <taxon>Eukaryota</taxon>
        <taxon>Metazoa</taxon>
        <taxon>Ecdysozoa</taxon>
        <taxon>Arthropoda</taxon>
        <taxon>Chelicerata</taxon>
        <taxon>Arachnida</taxon>
        <taxon>Araneae</taxon>
        <taxon>Araneomorphae</taxon>
        <taxon>Entelegynae</taxon>
        <taxon>Araneoidea</taxon>
        <taxon>Araneidae</taxon>
        <taxon>Araneus</taxon>
    </lineage>
</organism>
<reference evidence="2 3" key="1">
    <citation type="journal article" date="2019" name="Sci. Rep.">
        <title>Orb-weaving spider Araneus ventricosus genome elucidates the spidroin gene catalogue.</title>
        <authorList>
            <person name="Kono N."/>
            <person name="Nakamura H."/>
            <person name="Ohtoshi R."/>
            <person name="Moran D.A.P."/>
            <person name="Shinohara A."/>
            <person name="Yoshida Y."/>
            <person name="Fujiwara M."/>
            <person name="Mori M."/>
            <person name="Tomita M."/>
            <person name="Arakawa K."/>
        </authorList>
    </citation>
    <scope>NUCLEOTIDE SEQUENCE [LARGE SCALE GENOMIC DNA]</scope>
</reference>
<gene>
    <name evidence="2" type="ORF">AVEN_101645_1</name>
</gene>
<sequence length="110" mass="11816">MRNNVKFPINILVRLELFGKRLGSGGSHGRRLEVTTYITRGPWLVCPVKASVLSHGMVCVSMGAVHQKRVVRGSRTSLGGKAIHTARQVGVPPGADWGTRWGSTAMASPP</sequence>